<dbReference type="NCBIfam" id="NF001567">
    <property type="entry name" value="PRK00389.1"/>
    <property type="match status" value="1"/>
</dbReference>
<evidence type="ECO:0000256" key="7">
    <source>
        <dbReference type="PIRSR" id="PIRSR006487-1"/>
    </source>
</evidence>
<keyword evidence="10" id="KW-0489">Methyltransferase</keyword>
<name>A0A375JDF7_9BURK</name>
<dbReference type="GO" id="GO:0032259">
    <property type="term" value="P:methylation"/>
    <property type="evidence" value="ECO:0007669"/>
    <property type="project" value="UniProtKB-KW"/>
</dbReference>
<dbReference type="PIRSF" id="PIRSF006487">
    <property type="entry name" value="GcvT"/>
    <property type="match status" value="1"/>
</dbReference>
<dbReference type="InterPro" id="IPR013977">
    <property type="entry name" value="GcvT_C"/>
</dbReference>
<dbReference type="SUPFAM" id="SSF101790">
    <property type="entry name" value="Aminomethyltransferase beta-barrel domain"/>
    <property type="match status" value="1"/>
</dbReference>
<dbReference type="InterPro" id="IPR029043">
    <property type="entry name" value="GcvT/YgfZ_C"/>
</dbReference>
<proteinExistence type="inferred from homology"/>
<evidence type="ECO:0000313" key="10">
    <source>
        <dbReference type="EMBL" id="SPS02852.1"/>
    </source>
</evidence>
<dbReference type="PANTHER" id="PTHR43757">
    <property type="entry name" value="AMINOMETHYLTRANSFERASE"/>
    <property type="match status" value="1"/>
</dbReference>
<dbReference type="GO" id="GO:0008483">
    <property type="term" value="F:transaminase activity"/>
    <property type="evidence" value="ECO:0007669"/>
    <property type="project" value="UniProtKB-KW"/>
</dbReference>
<evidence type="ECO:0000259" key="8">
    <source>
        <dbReference type="Pfam" id="PF01571"/>
    </source>
</evidence>
<feature type="binding site" evidence="7">
    <location>
        <position position="274"/>
    </location>
    <ligand>
        <name>substrate</name>
    </ligand>
</feature>
<dbReference type="GO" id="GO:0004047">
    <property type="term" value="F:aminomethyltransferase activity"/>
    <property type="evidence" value="ECO:0007669"/>
    <property type="project" value="UniProtKB-EC"/>
</dbReference>
<organism evidence="10 11">
    <name type="scientific">Cupriavidus taiwanensis</name>
    <dbReference type="NCBI Taxonomy" id="164546"/>
    <lineage>
        <taxon>Bacteria</taxon>
        <taxon>Pseudomonadati</taxon>
        <taxon>Pseudomonadota</taxon>
        <taxon>Betaproteobacteria</taxon>
        <taxon>Burkholderiales</taxon>
        <taxon>Burkholderiaceae</taxon>
        <taxon>Cupriavidus</taxon>
    </lineage>
</organism>
<sequence length="436" mass="46749">MRMPPLFYPVARRSDVLARNVAAGASRCAQPASVVRRTRPMAALPIASIAQLPTGPNAMTKSAPQWQSTPLYDQHLLLRARMGDVDGWKLPVAYGSQIEEHHAVRKDAGMFDLSHLCVADLRGPDARMMLGRLLSNDVGKLKTPGKALYSCMLDTSGGVIDDLVVYYLGPQHYRAVLNARTAVGDIAWIRARIHEAGAEVTVVPRRPDCVTAGIEPLAVIAVQGPRAREKVIRAIPATRHAETLKPFNSTFVRDPEAGELMVARTGKTGEDGFELMVAARHAGRLWDRLHSAGIVAAGHEAWDTLRLEAGVHRHGHDLDVHTSPLDAGLGWSVDLDSGRDFCGRSAVRARGQTQQLVGLALEGSGAVPPAHSTVSSEEGAVIGKVTSATYSPTLGFAIALARVAPGVGIGDRVTVEVYRNRIVAQVVRTPFVRGAS</sequence>
<evidence type="ECO:0000256" key="2">
    <source>
        <dbReference type="ARBA" id="ARBA00012616"/>
    </source>
</evidence>
<evidence type="ECO:0000256" key="4">
    <source>
        <dbReference type="ARBA" id="ARBA00022679"/>
    </source>
</evidence>
<dbReference type="Pfam" id="PF08669">
    <property type="entry name" value="GCV_T_C"/>
    <property type="match status" value="1"/>
</dbReference>
<dbReference type="EMBL" id="OVTA01000105">
    <property type="protein sequence ID" value="SPS02852.1"/>
    <property type="molecule type" value="Genomic_DNA"/>
</dbReference>
<dbReference type="EC" id="2.1.2.10" evidence="2"/>
<dbReference type="GO" id="GO:0005829">
    <property type="term" value="C:cytosol"/>
    <property type="evidence" value="ECO:0007669"/>
    <property type="project" value="TreeGrafter"/>
</dbReference>
<dbReference type="PANTHER" id="PTHR43757:SF2">
    <property type="entry name" value="AMINOMETHYLTRANSFERASE, MITOCHONDRIAL"/>
    <property type="match status" value="1"/>
</dbReference>
<dbReference type="NCBIfam" id="TIGR00528">
    <property type="entry name" value="gcvT"/>
    <property type="match status" value="1"/>
</dbReference>
<feature type="domain" description="GCVT N-terminal" evidence="8">
    <location>
        <begin position="71"/>
        <end position="336"/>
    </location>
</feature>
<evidence type="ECO:0000259" key="9">
    <source>
        <dbReference type="Pfam" id="PF08669"/>
    </source>
</evidence>
<dbReference type="GO" id="GO:0008168">
    <property type="term" value="F:methyltransferase activity"/>
    <property type="evidence" value="ECO:0007669"/>
    <property type="project" value="UniProtKB-KW"/>
</dbReference>
<dbReference type="Pfam" id="PF01571">
    <property type="entry name" value="GCV_T"/>
    <property type="match status" value="1"/>
</dbReference>
<evidence type="ECO:0000256" key="1">
    <source>
        <dbReference type="ARBA" id="ARBA00008609"/>
    </source>
</evidence>
<feature type="domain" description="Aminomethyltransferase C-terminal" evidence="9">
    <location>
        <begin position="355"/>
        <end position="432"/>
    </location>
</feature>
<comment type="catalytic activity">
    <reaction evidence="6">
        <text>N(6)-[(R)-S(8)-aminomethyldihydrolipoyl]-L-lysyl-[protein] + (6S)-5,6,7,8-tetrahydrofolate = N(6)-[(R)-dihydrolipoyl]-L-lysyl-[protein] + (6R)-5,10-methylene-5,6,7,8-tetrahydrofolate + NH4(+)</text>
        <dbReference type="Rhea" id="RHEA:16945"/>
        <dbReference type="Rhea" id="RHEA-COMP:10475"/>
        <dbReference type="Rhea" id="RHEA-COMP:10492"/>
        <dbReference type="ChEBI" id="CHEBI:15636"/>
        <dbReference type="ChEBI" id="CHEBI:28938"/>
        <dbReference type="ChEBI" id="CHEBI:57453"/>
        <dbReference type="ChEBI" id="CHEBI:83100"/>
        <dbReference type="ChEBI" id="CHEBI:83143"/>
        <dbReference type="EC" id="2.1.2.10"/>
    </reaction>
</comment>
<protein>
    <recommendedName>
        <fullName evidence="2">aminomethyltransferase</fullName>
        <ecNumber evidence="2">2.1.2.10</ecNumber>
    </recommendedName>
    <alternativeName>
        <fullName evidence="5">Glycine cleavage system T protein</fullName>
    </alternativeName>
</protein>
<accession>A0A375JDF7</accession>
<dbReference type="GO" id="GO:0006546">
    <property type="term" value="P:glycine catabolic process"/>
    <property type="evidence" value="ECO:0007669"/>
    <property type="project" value="InterPro"/>
</dbReference>
<dbReference type="Gene3D" id="3.30.1360.120">
    <property type="entry name" value="Probable tRNA modification gtpase trme, domain 1"/>
    <property type="match status" value="1"/>
</dbReference>
<dbReference type="SUPFAM" id="SSF103025">
    <property type="entry name" value="Folate-binding domain"/>
    <property type="match status" value="1"/>
</dbReference>
<evidence type="ECO:0000256" key="5">
    <source>
        <dbReference type="ARBA" id="ARBA00031395"/>
    </source>
</evidence>
<evidence type="ECO:0000256" key="6">
    <source>
        <dbReference type="ARBA" id="ARBA00047665"/>
    </source>
</evidence>
<dbReference type="InterPro" id="IPR006223">
    <property type="entry name" value="GcvT"/>
</dbReference>
<dbReference type="InterPro" id="IPR027266">
    <property type="entry name" value="TrmE/GcvT-like"/>
</dbReference>
<gene>
    <name evidence="10" type="primary">gcvT</name>
    <name evidence="10" type="ORF">CBM2634_U40008</name>
</gene>
<dbReference type="GO" id="GO:0005960">
    <property type="term" value="C:glycine cleavage complex"/>
    <property type="evidence" value="ECO:0007669"/>
    <property type="project" value="InterPro"/>
</dbReference>
<comment type="similarity">
    <text evidence="1">Belongs to the GcvT family.</text>
</comment>
<keyword evidence="3" id="KW-0032">Aminotransferase</keyword>
<dbReference type="InterPro" id="IPR028896">
    <property type="entry name" value="GcvT/YgfZ/DmdA"/>
</dbReference>
<reference evidence="10 11" key="1">
    <citation type="submission" date="2018-01" db="EMBL/GenBank/DDBJ databases">
        <authorList>
            <person name="Gaut B.S."/>
            <person name="Morton B.R."/>
            <person name="Clegg M.T."/>
            <person name="Duvall M.R."/>
        </authorList>
    </citation>
    <scope>NUCLEOTIDE SEQUENCE [LARGE SCALE GENOMIC DNA]</scope>
    <source>
        <strain evidence="10">Cupriavidus taiwanensis cmp 52</strain>
    </source>
</reference>
<evidence type="ECO:0000256" key="3">
    <source>
        <dbReference type="ARBA" id="ARBA00022576"/>
    </source>
</evidence>
<dbReference type="AlphaFoldDB" id="A0A375JDF7"/>
<dbReference type="InterPro" id="IPR006222">
    <property type="entry name" value="GCVT_N"/>
</dbReference>
<keyword evidence="4 10" id="KW-0808">Transferase</keyword>
<dbReference type="Proteomes" id="UP000256805">
    <property type="component" value="Unassembled WGS sequence"/>
</dbReference>
<evidence type="ECO:0000313" key="11">
    <source>
        <dbReference type="Proteomes" id="UP000256805"/>
    </source>
</evidence>